<name>A0A6C0M1H9_9ZZZZ</name>
<organism evidence="1">
    <name type="scientific">viral metagenome</name>
    <dbReference type="NCBI Taxonomy" id="1070528"/>
    <lineage>
        <taxon>unclassified sequences</taxon>
        <taxon>metagenomes</taxon>
        <taxon>organismal metagenomes</taxon>
    </lineage>
</organism>
<protein>
    <submittedName>
        <fullName evidence="1">Uncharacterized protein</fullName>
    </submittedName>
</protein>
<sequence>MYCIYITNRCIFAHFAQARFAQAMATDALYAEIKAAVMRVLTNHANATFPALASSFVDAVGTDVYQLVESAMSSHRQHIDKEIRVNIRMTSSREGDTEALSRAVAEALRINSEFTMDAKYDDASVIANVISEYVMRDAGHVAWCRGDEANNAWRASALDNVRDAINETICNVIGQYEIDYYFHPVDVKYIVTVTVS</sequence>
<evidence type="ECO:0000313" key="1">
    <source>
        <dbReference type="EMBL" id="QHU35684.1"/>
    </source>
</evidence>
<dbReference type="AlphaFoldDB" id="A0A6C0M1H9"/>
<dbReference type="EMBL" id="MN740610">
    <property type="protein sequence ID" value="QHU35684.1"/>
    <property type="molecule type" value="Genomic_DNA"/>
</dbReference>
<reference evidence="1" key="1">
    <citation type="journal article" date="2020" name="Nature">
        <title>Giant virus diversity and host interactions through global metagenomics.</title>
        <authorList>
            <person name="Schulz F."/>
            <person name="Roux S."/>
            <person name="Paez-Espino D."/>
            <person name="Jungbluth S."/>
            <person name="Walsh D.A."/>
            <person name="Denef V.J."/>
            <person name="McMahon K.D."/>
            <person name="Konstantinidis K.T."/>
            <person name="Eloe-Fadrosh E.A."/>
            <person name="Kyrpides N.C."/>
            <person name="Woyke T."/>
        </authorList>
    </citation>
    <scope>NUCLEOTIDE SEQUENCE</scope>
    <source>
        <strain evidence="1">GVMAG-S-1029409-49</strain>
    </source>
</reference>
<proteinExistence type="predicted"/>
<accession>A0A6C0M1H9</accession>